<dbReference type="Proteomes" id="UP001295444">
    <property type="component" value="Chromosome 02"/>
</dbReference>
<dbReference type="SUPFAM" id="SSF48371">
    <property type="entry name" value="ARM repeat"/>
    <property type="match status" value="1"/>
</dbReference>
<dbReference type="InterPro" id="IPR008383">
    <property type="entry name" value="API5"/>
</dbReference>
<dbReference type="InterPro" id="IPR016024">
    <property type="entry name" value="ARM-type_fold"/>
</dbReference>
<proteinExistence type="inferred from homology"/>
<dbReference type="Pfam" id="PF05918">
    <property type="entry name" value="API5"/>
    <property type="match status" value="1"/>
</dbReference>
<dbReference type="GO" id="GO:0003723">
    <property type="term" value="F:RNA binding"/>
    <property type="evidence" value="ECO:0007669"/>
    <property type="project" value="TreeGrafter"/>
</dbReference>
<gene>
    <name evidence="3" type="ORF">PECUL_23A054876</name>
</gene>
<dbReference type="EMBL" id="OW240913">
    <property type="protein sequence ID" value="CAH2246860.1"/>
    <property type="molecule type" value="Genomic_DNA"/>
</dbReference>
<keyword evidence="4" id="KW-1185">Reference proteome</keyword>
<dbReference type="PANTHER" id="PTHR12758:SF19">
    <property type="entry name" value="APOPTOSIS INHIBITOR 5"/>
    <property type="match status" value="1"/>
</dbReference>
<evidence type="ECO:0000313" key="4">
    <source>
        <dbReference type="Proteomes" id="UP001295444"/>
    </source>
</evidence>
<evidence type="ECO:0000256" key="2">
    <source>
        <dbReference type="ARBA" id="ARBA00022703"/>
    </source>
</evidence>
<dbReference type="GO" id="GO:0043066">
    <property type="term" value="P:negative regulation of apoptotic process"/>
    <property type="evidence" value="ECO:0007669"/>
    <property type="project" value="TreeGrafter"/>
</dbReference>
<name>A0AAD1RAS2_PELCU</name>
<comment type="similarity">
    <text evidence="1">Belongs to the API5 family.</text>
</comment>
<protein>
    <submittedName>
        <fullName evidence="3">Apoptosis inhibitor 5 isoform X2</fullName>
    </submittedName>
</protein>
<keyword evidence="2" id="KW-0053">Apoptosis</keyword>
<evidence type="ECO:0000313" key="3">
    <source>
        <dbReference type="EMBL" id="CAH2246860.1"/>
    </source>
</evidence>
<sequence length="237" mass="27104">MASMGELYRNNWILTNAKEEDLTKHKCSYLAILDGINGGLMERKLAARLIPKFYKLFPDLSAAAFRTQLYLCNDIDTSVRHQALRGLTLFATEENLPCIADVLMKLLKTDNMPELDLANNALLHILKIDAKGTLRKLIYQIRTGKDIVRERAINFLSLKLKTLPEEVMTKKVEKLILSKSKKVLKKVNGDQYLQFIKILSSFKSMQNDSGRQLLIDLVSKLHESLNLDVDYIDHLIE</sequence>
<organism evidence="3 4">
    <name type="scientific">Pelobates cultripes</name>
    <name type="common">Western spadefoot toad</name>
    <dbReference type="NCBI Taxonomy" id="61616"/>
    <lineage>
        <taxon>Eukaryota</taxon>
        <taxon>Metazoa</taxon>
        <taxon>Chordata</taxon>
        <taxon>Craniata</taxon>
        <taxon>Vertebrata</taxon>
        <taxon>Euteleostomi</taxon>
        <taxon>Amphibia</taxon>
        <taxon>Batrachia</taxon>
        <taxon>Anura</taxon>
        <taxon>Pelobatoidea</taxon>
        <taxon>Pelobatidae</taxon>
        <taxon>Pelobates</taxon>
    </lineage>
</organism>
<dbReference type="GO" id="GO:0006915">
    <property type="term" value="P:apoptotic process"/>
    <property type="evidence" value="ECO:0007669"/>
    <property type="project" value="UniProtKB-KW"/>
</dbReference>
<accession>A0AAD1RAS2</accession>
<dbReference type="PANTHER" id="PTHR12758">
    <property type="entry name" value="APOPTOSIS INHIBITOR 5-RELATED"/>
    <property type="match status" value="1"/>
</dbReference>
<dbReference type="GO" id="GO:0005634">
    <property type="term" value="C:nucleus"/>
    <property type="evidence" value="ECO:0007669"/>
    <property type="project" value="TreeGrafter"/>
</dbReference>
<dbReference type="AlphaFoldDB" id="A0AAD1RAS2"/>
<reference evidence="3" key="1">
    <citation type="submission" date="2022-03" db="EMBL/GenBank/DDBJ databases">
        <authorList>
            <person name="Alioto T."/>
            <person name="Alioto T."/>
            <person name="Gomez Garrido J."/>
        </authorList>
    </citation>
    <scope>NUCLEOTIDE SEQUENCE</scope>
</reference>
<evidence type="ECO:0000256" key="1">
    <source>
        <dbReference type="ARBA" id="ARBA00009515"/>
    </source>
</evidence>